<dbReference type="PANTHER" id="PTHR32039:SF7">
    <property type="entry name" value="COMPETENCE PROTEIN COMM"/>
    <property type="match status" value="1"/>
</dbReference>
<dbReference type="GO" id="GO:0003677">
    <property type="term" value="F:DNA binding"/>
    <property type="evidence" value="ECO:0007669"/>
    <property type="project" value="InterPro"/>
</dbReference>
<dbReference type="SUPFAM" id="SSF52540">
    <property type="entry name" value="P-loop containing nucleoside triphosphate hydrolases"/>
    <property type="match status" value="1"/>
</dbReference>
<dbReference type="NCBIfam" id="TIGR00368">
    <property type="entry name" value="YifB family Mg chelatase-like AAA ATPase"/>
    <property type="match status" value="1"/>
</dbReference>
<dbReference type="InterPro" id="IPR027417">
    <property type="entry name" value="P-loop_NTPase"/>
</dbReference>
<accession>A0A9D2DVW5</accession>
<dbReference type="Pfam" id="PF13541">
    <property type="entry name" value="ChlI"/>
    <property type="match status" value="1"/>
</dbReference>
<dbReference type="InterPro" id="IPR000523">
    <property type="entry name" value="Mg_chelatse_chII-like_cat_dom"/>
</dbReference>
<dbReference type="PANTHER" id="PTHR32039">
    <property type="entry name" value="MAGNESIUM-CHELATASE SUBUNIT CHLI"/>
    <property type="match status" value="1"/>
</dbReference>
<protein>
    <submittedName>
        <fullName evidence="5">YifB family Mg chelatase-like AAA ATPase</fullName>
    </submittedName>
</protein>
<dbReference type="InterPro" id="IPR045006">
    <property type="entry name" value="CHLI-like"/>
</dbReference>
<evidence type="ECO:0000259" key="4">
    <source>
        <dbReference type="PROSITE" id="PS50051"/>
    </source>
</evidence>
<comment type="similarity">
    <text evidence="1">Belongs to the Mg-chelatase subunits D/I family. ComM subfamily.</text>
</comment>
<organism evidence="5 6">
    <name type="scientific">Candidatus Gallimonas intestinigallinarum</name>
    <dbReference type="NCBI Taxonomy" id="2838604"/>
    <lineage>
        <taxon>Bacteria</taxon>
        <taxon>Bacillati</taxon>
        <taxon>Bacillota</taxon>
        <taxon>Clostridia</taxon>
        <taxon>Candidatus Gallimonas</taxon>
    </lineage>
</organism>
<evidence type="ECO:0000256" key="3">
    <source>
        <dbReference type="ARBA" id="ARBA00022840"/>
    </source>
</evidence>
<dbReference type="AlphaFoldDB" id="A0A9D2DVW5"/>
<gene>
    <name evidence="5" type="ORF">H9812_01045</name>
</gene>
<name>A0A9D2DVW5_9FIRM</name>
<dbReference type="Pfam" id="PF01078">
    <property type="entry name" value="Mg_chelatase"/>
    <property type="match status" value="1"/>
</dbReference>
<dbReference type="Gene3D" id="3.30.230.10">
    <property type="match status" value="1"/>
</dbReference>
<reference evidence="5" key="2">
    <citation type="submission" date="2021-04" db="EMBL/GenBank/DDBJ databases">
        <authorList>
            <person name="Gilroy R."/>
        </authorList>
    </citation>
    <scope>NUCLEOTIDE SEQUENCE</scope>
    <source>
        <strain evidence="5">CHK33-5263</strain>
    </source>
</reference>
<dbReference type="Pfam" id="PF13335">
    <property type="entry name" value="Mg_chelatase_C"/>
    <property type="match status" value="1"/>
</dbReference>
<evidence type="ECO:0000256" key="1">
    <source>
        <dbReference type="ARBA" id="ARBA00006354"/>
    </source>
</evidence>
<keyword evidence="2" id="KW-0547">Nucleotide-binding</keyword>
<dbReference type="Proteomes" id="UP000824044">
    <property type="component" value="Unassembled WGS sequence"/>
</dbReference>
<dbReference type="PRINTS" id="PR01657">
    <property type="entry name" value="MCMFAMILY"/>
</dbReference>
<dbReference type="PROSITE" id="PS50051">
    <property type="entry name" value="MCM_2"/>
    <property type="match status" value="1"/>
</dbReference>
<sequence length="507" mass="54555">MIAKIICYALQGLEGVPVEVETDVCKGIPAYEMVGLPDTAVKESKERVRSALKNSGLLFPMNKITVNFAPADIKKEGAAFDLAVAVSLLKASEQLVGADLSGTVFLGELALSGELRPIAGLLPILISAKGHGFTRFVIPAGNAREAAFLGGADIYPAHTLNEVVAHLKGETPIPPLETVAFVPHAQRKNSADLKYVKGQPIARRALEIAVAGGHNILLVGPPGTGKTMLARCLPTIMPDLTFEEALEITKIHSVAGVLGEEGIVSERPFRTPHHTATVVSMCGGGNRAVHPGEISLAHGGVLFLDELPEYHRSALEAMRQPLEDGKITVSRAGGTVTFPARFMLCASMNPCPCGNYGSADKICTCSPAEIRRYRRKISGPLLDRIDLQVEVDNVSYDDLTSREMSEDSGSVKARVDEARRIQNERFAGSNIHTNAEMGERELSSWCRLSAEGDAILREAFERMQLSARARSRIIKVARTIADLAGSGTIEPAHVFEAVSYRIYDSLT</sequence>
<dbReference type="InterPro" id="IPR014721">
    <property type="entry name" value="Ribsml_uS5_D2-typ_fold_subgr"/>
</dbReference>
<dbReference type="InterPro" id="IPR001208">
    <property type="entry name" value="MCM_dom"/>
</dbReference>
<proteinExistence type="inferred from homology"/>
<dbReference type="InterPro" id="IPR003593">
    <property type="entry name" value="AAA+_ATPase"/>
</dbReference>
<evidence type="ECO:0000313" key="5">
    <source>
        <dbReference type="EMBL" id="HIZ24053.1"/>
    </source>
</evidence>
<comment type="caution">
    <text evidence="5">The sequence shown here is derived from an EMBL/GenBank/DDBJ whole genome shotgun (WGS) entry which is preliminary data.</text>
</comment>
<dbReference type="Gene3D" id="3.40.50.300">
    <property type="entry name" value="P-loop containing nucleotide triphosphate hydrolases"/>
    <property type="match status" value="1"/>
</dbReference>
<dbReference type="InterPro" id="IPR004482">
    <property type="entry name" value="Mg_chelat-rel"/>
</dbReference>
<feature type="domain" description="MCM C-terminal AAA(+) ATPase" evidence="4">
    <location>
        <begin position="275"/>
        <end position="350"/>
    </location>
</feature>
<dbReference type="SMART" id="SM00382">
    <property type="entry name" value="AAA"/>
    <property type="match status" value="1"/>
</dbReference>
<dbReference type="InterPro" id="IPR025158">
    <property type="entry name" value="Mg_chelat-rel_C"/>
</dbReference>
<dbReference type="EMBL" id="DXBS01000024">
    <property type="protein sequence ID" value="HIZ24053.1"/>
    <property type="molecule type" value="Genomic_DNA"/>
</dbReference>
<evidence type="ECO:0000256" key="2">
    <source>
        <dbReference type="ARBA" id="ARBA00022741"/>
    </source>
</evidence>
<reference evidence="5" key="1">
    <citation type="journal article" date="2021" name="PeerJ">
        <title>Extensive microbial diversity within the chicken gut microbiome revealed by metagenomics and culture.</title>
        <authorList>
            <person name="Gilroy R."/>
            <person name="Ravi A."/>
            <person name="Getino M."/>
            <person name="Pursley I."/>
            <person name="Horton D.L."/>
            <person name="Alikhan N.F."/>
            <person name="Baker D."/>
            <person name="Gharbi K."/>
            <person name="Hall N."/>
            <person name="Watson M."/>
            <person name="Adriaenssens E.M."/>
            <person name="Foster-Nyarko E."/>
            <person name="Jarju S."/>
            <person name="Secka A."/>
            <person name="Antonio M."/>
            <person name="Oren A."/>
            <person name="Chaudhuri R.R."/>
            <person name="La Ragione R."/>
            <person name="Hildebrand F."/>
            <person name="Pallen M.J."/>
        </authorList>
    </citation>
    <scope>NUCLEOTIDE SEQUENCE</scope>
    <source>
        <strain evidence="5">CHK33-5263</strain>
    </source>
</reference>
<dbReference type="InterPro" id="IPR020568">
    <property type="entry name" value="Ribosomal_Su5_D2-typ_SF"/>
</dbReference>
<evidence type="ECO:0000313" key="6">
    <source>
        <dbReference type="Proteomes" id="UP000824044"/>
    </source>
</evidence>
<dbReference type="SUPFAM" id="SSF54211">
    <property type="entry name" value="Ribosomal protein S5 domain 2-like"/>
    <property type="match status" value="1"/>
</dbReference>
<dbReference type="GO" id="GO:0005524">
    <property type="term" value="F:ATP binding"/>
    <property type="evidence" value="ECO:0007669"/>
    <property type="project" value="UniProtKB-KW"/>
</dbReference>
<keyword evidence="3" id="KW-0067">ATP-binding</keyword>